<keyword evidence="2" id="KW-0175">Coiled coil</keyword>
<sequence length="116" mass="13807">MLEPRQQVLGGFFCDNFNTFFFYSFSMSLEEYRKEIDRINHDLAELIAERMEVVEKVGEYKKENNMEIKDEGREEVVKDQFADIFKQNDLPGQKGRKLAHFLISMAIEEEEEVKEE</sequence>
<dbReference type="GO" id="GO:0009697">
    <property type="term" value="P:salicylic acid biosynthetic process"/>
    <property type="evidence" value="ECO:0007669"/>
    <property type="project" value="TreeGrafter"/>
</dbReference>
<dbReference type="AlphaFoldDB" id="A0A5Q0UEJ5"/>
<organism evidence="4 5">
    <name type="scientific">Candidatus Nanohalobium constans</name>
    <dbReference type="NCBI Taxonomy" id="2565781"/>
    <lineage>
        <taxon>Archaea</taxon>
        <taxon>Candidatus Nanohalarchaeota</taxon>
        <taxon>Candidatus Nanohalobia</taxon>
        <taxon>Candidatus Nanohalobiales</taxon>
        <taxon>Candidatus Nanohalobiaceae</taxon>
        <taxon>Candidatus Nanohalobium</taxon>
    </lineage>
</organism>
<dbReference type="PANTHER" id="PTHR38041">
    <property type="entry name" value="CHORISMATE MUTASE"/>
    <property type="match status" value="1"/>
</dbReference>
<evidence type="ECO:0000259" key="3">
    <source>
        <dbReference type="PROSITE" id="PS51168"/>
    </source>
</evidence>
<protein>
    <submittedName>
        <fullName evidence="4">Chorismate mutase</fullName>
        <ecNumber evidence="4">5.4.99.5</ecNumber>
    </submittedName>
</protein>
<dbReference type="GO" id="GO:0046417">
    <property type="term" value="P:chorismate metabolic process"/>
    <property type="evidence" value="ECO:0007669"/>
    <property type="project" value="InterPro"/>
</dbReference>
<feature type="domain" description="Chorismate mutase" evidence="3">
    <location>
        <begin position="23"/>
        <end position="114"/>
    </location>
</feature>
<dbReference type="SMART" id="SM00830">
    <property type="entry name" value="CM_2"/>
    <property type="match status" value="1"/>
</dbReference>
<gene>
    <name evidence="4" type="primary">pheA1</name>
    <name evidence="4" type="ORF">LC1Nh_0074</name>
</gene>
<dbReference type="GO" id="GO:0004106">
    <property type="term" value="F:chorismate mutase activity"/>
    <property type="evidence" value="ECO:0007669"/>
    <property type="project" value="UniProtKB-EC"/>
</dbReference>
<dbReference type="Pfam" id="PF01817">
    <property type="entry name" value="CM_2"/>
    <property type="match status" value="1"/>
</dbReference>
<dbReference type="Proteomes" id="UP000377803">
    <property type="component" value="Chromosome"/>
</dbReference>
<dbReference type="InterPro" id="IPR051331">
    <property type="entry name" value="Chorismate_mutase-related"/>
</dbReference>
<feature type="coiled-coil region" evidence="2">
    <location>
        <begin position="29"/>
        <end position="63"/>
    </location>
</feature>
<reference evidence="5" key="1">
    <citation type="submission" date="2019-05" db="EMBL/GenBank/DDBJ databases">
        <title>Candidatus Nanohalobium constans, a novel model system to study the DPANN nano-sized archaea: genomic and physiological characterization of a nanoarchaeon co-cultured with its chitinotrophic host.</title>
        <authorList>
            <person name="La Cono V."/>
            <person name="Arcadi E."/>
            <person name="Crisafi F."/>
            <person name="Denaro R."/>
            <person name="La Spada G."/>
            <person name="Messina E."/>
            <person name="Smedile F."/>
            <person name="Toshchakov S.V."/>
            <person name="Shevchenko M.A."/>
            <person name="Golyshin P.N."/>
            <person name="Golyshina O.V."/>
            <person name="Ferrer M."/>
            <person name="Rohde M."/>
            <person name="Mushegian A."/>
            <person name="Sorokin D.Y."/>
            <person name="Giuliano L."/>
            <person name="Yakimov M.M."/>
        </authorList>
    </citation>
    <scope>NUCLEOTIDE SEQUENCE [LARGE SCALE GENOMIC DNA]</scope>
    <source>
        <strain evidence="5">LC1Nh</strain>
    </source>
</reference>
<dbReference type="InterPro" id="IPR036263">
    <property type="entry name" value="Chorismate_II_sf"/>
</dbReference>
<name>A0A5Q0UEJ5_9ARCH</name>
<dbReference type="InterPro" id="IPR036979">
    <property type="entry name" value="CM_dom_sf"/>
</dbReference>
<dbReference type="EMBL" id="CP040089">
    <property type="protein sequence ID" value="QGA79982.1"/>
    <property type="molecule type" value="Genomic_DNA"/>
</dbReference>
<evidence type="ECO:0000256" key="2">
    <source>
        <dbReference type="SAM" id="Coils"/>
    </source>
</evidence>
<dbReference type="EC" id="5.4.99.5" evidence="4"/>
<dbReference type="KEGG" id="ncon:LC1Nh_0074"/>
<keyword evidence="5" id="KW-1185">Reference proteome</keyword>
<dbReference type="PROSITE" id="PS51168">
    <property type="entry name" value="CHORISMATE_MUT_2"/>
    <property type="match status" value="1"/>
</dbReference>
<dbReference type="SUPFAM" id="SSF48600">
    <property type="entry name" value="Chorismate mutase II"/>
    <property type="match status" value="1"/>
</dbReference>
<evidence type="ECO:0000313" key="5">
    <source>
        <dbReference type="Proteomes" id="UP000377803"/>
    </source>
</evidence>
<accession>A0A5Q0UEJ5</accession>
<evidence type="ECO:0000313" key="4">
    <source>
        <dbReference type="EMBL" id="QGA79982.1"/>
    </source>
</evidence>
<dbReference type="Gene3D" id="1.20.59.10">
    <property type="entry name" value="Chorismate mutase"/>
    <property type="match status" value="1"/>
</dbReference>
<dbReference type="PANTHER" id="PTHR38041:SF1">
    <property type="entry name" value="CHORISMATE MUTASE"/>
    <property type="match status" value="1"/>
</dbReference>
<keyword evidence="1 4" id="KW-0413">Isomerase</keyword>
<proteinExistence type="predicted"/>
<evidence type="ECO:0000256" key="1">
    <source>
        <dbReference type="ARBA" id="ARBA00023235"/>
    </source>
</evidence>
<dbReference type="InterPro" id="IPR002701">
    <property type="entry name" value="CM_II_prokaryot"/>
</dbReference>